<feature type="region of interest" description="Disordered" evidence="1">
    <location>
        <begin position="33"/>
        <end position="55"/>
    </location>
</feature>
<keyword evidence="3" id="KW-1185">Reference proteome</keyword>
<comment type="caution">
    <text evidence="2">The sequence shown here is derived from an EMBL/GenBank/DDBJ whole genome shotgun (WGS) entry which is preliminary data.</text>
</comment>
<accession>A0ABX3Y5C2</accession>
<dbReference type="GeneID" id="90927714"/>
<proteinExistence type="predicted"/>
<gene>
    <name evidence="2" type="ORF">BG653_00741</name>
</gene>
<reference evidence="2 3" key="1">
    <citation type="submission" date="2016-09" db="EMBL/GenBank/DDBJ databases">
        <title>Streptomyces platensis DSM40041, a candidate organism with high potential of specific P450 cytochromes.</title>
        <authorList>
            <person name="Grumaz C."/>
            <person name="Vainshtein Y."/>
            <person name="Kirstahler P."/>
            <person name="Sohn K."/>
        </authorList>
    </citation>
    <scope>NUCLEOTIDE SEQUENCE [LARGE SCALE GENOMIC DNA]</scope>
    <source>
        <strain evidence="2 3">DSM 40041</strain>
    </source>
</reference>
<evidence type="ECO:0000313" key="2">
    <source>
        <dbReference type="EMBL" id="OSY48107.1"/>
    </source>
</evidence>
<dbReference type="EMBL" id="MIGA01000002">
    <property type="protein sequence ID" value="OSY48107.1"/>
    <property type="molecule type" value="Genomic_DNA"/>
</dbReference>
<organism evidence="2 3">
    <name type="scientific">Streptomyces platensis</name>
    <dbReference type="NCBI Taxonomy" id="58346"/>
    <lineage>
        <taxon>Bacteria</taxon>
        <taxon>Bacillati</taxon>
        <taxon>Actinomycetota</taxon>
        <taxon>Actinomycetes</taxon>
        <taxon>Kitasatosporales</taxon>
        <taxon>Streptomycetaceae</taxon>
        <taxon>Streptomyces</taxon>
    </lineage>
</organism>
<protein>
    <submittedName>
        <fullName evidence="2">Uncharacterized protein</fullName>
    </submittedName>
</protein>
<name>A0ABX3Y5C2_STRPT</name>
<evidence type="ECO:0000313" key="3">
    <source>
        <dbReference type="Proteomes" id="UP000194225"/>
    </source>
</evidence>
<dbReference type="Proteomes" id="UP000194225">
    <property type="component" value="Unassembled WGS sequence"/>
</dbReference>
<evidence type="ECO:0000256" key="1">
    <source>
        <dbReference type="SAM" id="MobiDB-lite"/>
    </source>
</evidence>
<dbReference type="RefSeq" id="WP_190838408.1">
    <property type="nucleotide sequence ID" value="NZ_BAABSS010000007.1"/>
</dbReference>
<sequence length="55" mass="5986">MAPLEPFAVYDANELPQDRFTAAKQEYGQRLDGLFTEEPSTSARAAERPGNLAGS</sequence>